<keyword evidence="5" id="KW-0699">rRNA-binding</keyword>
<comment type="caution">
    <text evidence="6">The sequence shown here is derived from an EMBL/GenBank/DDBJ whole genome shotgun (WGS) entry which is preliminary data.</text>
</comment>
<dbReference type="GO" id="GO:0006412">
    <property type="term" value="P:translation"/>
    <property type="evidence" value="ECO:0007669"/>
    <property type="project" value="UniProtKB-UniRule"/>
</dbReference>
<dbReference type="NCBIfam" id="NF000955">
    <property type="entry name" value="PRK00099.1-1"/>
    <property type="match status" value="1"/>
</dbReference>
<comment type="subunit">
    <text evidence="5">Part of the ribosomal stalk of the 50S ribosomal subunit. The N-terminus interacts with L11 and the large rRNA to form the base of the stalk. The C-terminus forms an elongated spine to which L12 dimers bind in a sequential fashion forming a multimeric L10(L12)X complex.</text>
</comment>
<evidence type="ECO:0000256" key="3">
    <source>
        <dbReference type="ARBA" id="ARBA00023274"/>
    </source>
</evidence>
<dbReference type="InterPro" id="IPR001790">
    <property type="entry name" value="Ribosomal_uL10"/>
</dbReference>
<dbReference type="PANTHER" id="PTHR11560">
    <property type="entry name" value="39S RIBOSOMAL PROTEIN L10, MITOCHONDRIAL"/>
    <property type="match status" value="1"/>
</dbReference>
<dbReference type="EMBL" id="MNZT01000019">
    <property type="protein sequence ID" value="OIP98968.1"/>
    <property type="molecule type" value="Genomic_DNA"/>
</dbReference>
<protein>
    <recommendedName>
        <fullName evidence="4 5">Large ribosomal subunit protein uL10</fullName>
    </recommendedName>
</protein>
<dbReference type="Gene3D" id="3.30.70.1730">
    <property type="match status" value="1"/>
</dbReference>
<dbReference type="SUPFAM" id="SSF160369">
    <property type="entry name" value="Ribosomal protein L10-like"/>
    <property type="match status" value="1"/>
</dbReference>
<dbReference type="AlphaFoldDB" id="A0A1J5J624"/>
<dbReference type="Pfam" id="PF00466">
    <property type="entry name" value="Ribosomal_L10"/>
    <property type="match status" value="1"/>
</dbReference>
<dbReference type="STRING" id="1817892.AUK40_01035"/>
<evidence type="ECO:0000256" key="5">
    <source>
        <dbReference type="HAMAP-Rule" id="MF_00362"/>
    </source>
</evidence>
<evidence type="ECO:0000256" key="1">
    <source>
        <dbReference type="ARBA" id="ARBA00008889"/>
    </source>
</evidence>
<reference evidence="6 7" key="1">
    <citation type="journal article" date="2016" name="Environ. Microbiol.">
        <title>Genomic resolution of a cold subsurface aquifer community provides metabolic insights for novel microbes adapted to high CO concentrations.</title>
        <authorList>
            <person name="Probst A.J."/>
            <person name="Castelle C.J."/>
            <person name="Singh A."/>
            <person name="Brown C.T."/>
            <person name="Anantharaman K."/>
            <person name="Sharon I."/>
            <person name="Hug L.A."/>
            <person name="Burstein D."/>
            <person name="Emerson J.B."/>
            <person name="Thomas B.C."/>
            <person name="Banfield J.F."/>
        </authorList>
    </citation>
    <scope>NUCLEOTIDE SEQUENCE [LARGE SCALE GENOMIC DNA]</scope>
    <source>
        <strain evidence="6">CG2_30_54_11</strain>
    </source>
</reference>
<evidence type="ECO:0000313" key="6">
    <source>
        <dbReference type="EMBL" id="OIP98968.1"/>
    </source>
</evidence>
<gene>
    <name evidence="5" type="primary">rplJ</name>
    <name evidence="6" type="ORF">AUK40_01035</name>
</gene>
<dbReference type="GO" id="GO:1990904">
    <property type="term" value="C:ribonucleoprotein complex"/>
    <property type="evidence" value="ECO:0007669"/>
    <property type="project" value="UniProtKB-KW"/>
</dbReference>
<dbReference type="CDD" id="cd05797">
    <property type="entry name" value="Ribosomal_L10"/>
    <property type="match status" value="1"/>
</dbReference>
<dbReference type="Gene3D" id="6.10.250.290">
    <property type="match status" value="1"/>
</dbReference>
<accession>A0A1J5J624</accession>
<organism evidence="6 7">
    <name type="scientific">Candidatus Wirthbacteria bacterium CG2_30_54_11</name>
    <dbReference type="NCBI Taxonomy" id="1817892"/>
    <lineage>
        <taxon>Bacteria</taxon>
        <taxon>Candidatus Wirthbacteria</taxon>
    </lineage>
</organism>
<dbReference type="Proteomes" id="UP000183245">
    <property type="component" value="Unassembled WGS sequence"/>
</dbReference>
<keyword evidence="2 5" id="KW-0689">Ribosomal protein</keyword>
<name>A0A1J5J624_9BACT</name>
<dbReference type="InterPro" id="IPR022973">
    <property type="entry name" value="Ribosomal_uL10_bac"/>
</dbReference>
<dbReference type="HAMAP" id="MF_00362">
    <property type="entry name" value="Ribosomal_uL10"/>
    <property type="match status" value="1"/>
</dbReference>
<dbReference type="GO" id="GO:0005840">
    <property type="term" value="C:ribosome"/>
    <property type="evidence" value="ECO:0007669"/>
    <property type="project" value="UniProtKB-KW"/>
</dbReference>
<keyword evidence="5" id="KW-0694">RNA-binding</keyword>
<evidence type="ECO:0000256" key="4">
    <source>
        <dbReference type="ARBA" id="ARBA00035202"/>
    </source>
</evidence>
<evidence type="ECO:0000256" key="2">
    <source>
        <dbReference type="ARBA" id="ARBA00022980"/>
    </source>
</evidence>
<evidence type="ECO:0000313" key="7">
    <source>
        <dbReference type="Proteomes" id="UP000183245"/>
    </source>
</evidence>
<comment type="similarity">
    <text evidence="1 5">Belongs to the universal ribosomal protein uL10 family.</text>
</comment>
<proteinExistence type="inferred from homology"/>
<dbReference type="InterPro" id="IPR043141">
    <property type="entry name" value="Ribosomal_uL10-like_sf"/>
</dbReference>
<comment type="function">
    <text evidence="5">Forms part of the ribosomal stalk, playing a central role in the interaction of the ribosome with GTP-bound translation factors.</text>
</comment>
<dbReference type="GO" id="GO:0070180">
    <property type="term" value="F:large ribosomal subunit rRNA binding"/>
    <property type="evidence" value="ECO:0007669"/>
    <property type="project" value="UniProtKB-UniRule"/>
</dbReference>
<sequence>MPTPKKEQLIEKVRERVERSRMAVLVDYRGMSVAQQEELRHVLRAQSAELKVVKNTLLKRATDAVGLNFIPGDAFSGQTAVIFGYDDLVTAPKAAVVAAKKYEQLVIKSGFSKDMFFSEAQVRQLSSIPGRDQLYGQLVSTMAGPLRNIVSVLQGNIRNLVYALNAVREKKAA</sequence>
<keyword evidence="3 5" id="KW-0687">Ribonucleoprotein</keyword>
<dbReference type="InterPro" id="IPR047865">
    <property type="entry name" value="Ribosomal_uL10_bac_type"/>
</dbReference>